<dbReference type="InterPro" id="IPR016181">
    <property type="entry name" value="Acyl_CoA_acyltransferase"/>
</dbReference>
<gene>
    <name evidence="4" type="ORF">ACRYA_0421</name>
</gene>
<name>A0AAD0TRG8_9BACT</name>
<accession>A0AAD0TRG8</accession>
<protein>
    <submittedName>
        <fullName evidence="4">Acetyltransferase</fullName>
    </submittedName>
</protein>
<dbReference type="KEGG" id="acre:ACRYA_0421"/>
<dbReference type="SUPFAM" id="SSF55729">
    <property type="entry name" value="Acyl-CoA N-acyltransferases (Nat)"/>
    <property type="match status" value="1"/>
</dbReference>
<keyword evidence="1" id="KW-0808">Transferase</keyword>
<evidence type="ECO:0000313" key="4">
    <source>
        <dbReference type="EMBL" id="AYJ79576.1"/>
    </source>
</evidence>
<dbReference type="GO" id="GO:0016747">
    <property type="term" value="F:acyltransferase activity, transferring groups other than amino-acyl groups"/>
    <property type="evidence" value="ECO:0007669"/>
    <property type="project" value="InterPro"/>
</dbReference>
<dbReference type="AlphaFoldDB" id="A0AAD0TRG8"/>
<organism evidence="4 5">
    <name type="scientific">Aliarcobacter cryaerophilus ATCC 43158</name>
    <dbReference type="NCBI Taxonomy" id="1032070"/>
    <lineage>
        <taxon>Bacteria</taxon>
        <taxon>Pseudomonadati</taxon>
        <taxon>Campylobacterota</taxon>
        <taxon>Epsilonproteobacteria</taxon>
        <taxon>Campylobacterales</taxon>
        <taxon>Arcobacteraceae</taxon>
        <taxon>Aliarcobacter</taxon>
    </lineage>
</organism>
<dbReference type="PANTHER" id="PTHR42919:SF8">
    <property type="entry name" value="N-ALPHA-ACETYLTRANSFERASE 50"/>
    <property type="match status" value="1"/>
</dbReference>
<dbReference type="PROSITE" id="PS51186">
    <property type="entry name" value="GNAT"/>
    <property type="match status" value="1"/>
</dbReference>
<dbReference type="PANTHER" id="PTHR42919">
    <property type="entry name" value="N-ALPHA-ACETYLTRANSFERASE"/>
    <property type="match status" value="1"/>
</dbReference>
<keyword evidence="2" id="KW-0012">Acyltransferase</keyword>
<reference evidence="4 5" key="1">
    <citation type="submission" date="2018-10" db="EMBL/GenBank/DDBJ databases">
        <title>Complete genome sequences of Arcobacter cryaerophilus strains ATCC 43158 and ATCC 49615.</title>
        <authorList>
            <person name="Miller W.G."/>
            <person name="Yee E."/>
            <person name="Bono J.L."/>
        </authorList>
    </citation>
    <scope>NUCLEOTIDE SEQUENCE [LARGE SCALE GENOMIC DNA]</scope>
    <source>
        <strain evidence="4 5">ATCC 43158</strain>
    </source>
</reference>
<evidence type="ECO:0000256" key="1">
    <source>
        <dbReference type="ARBA" id="ARBA00022679"/>
    </source>
</evidence>
<dbReference type="Proteomes" id="UP000273809">
    <property type="component" value="Chromosome"/>
</dbReference>
<sequence>MNFYEKEQNMQNLKFSILKKDDINAVVEIINKAYRGEISGKAWTSEGKILSGIRVNEDMIKEILEEKNSKIYITKFEDKIVGTIQAKLENNSIYIGLFAVNPYFQGSGVGKKLLEFTEKSSMKLYNADKFIMQVISIRTDLIEFYKRRGYKVTNSFLEFPKSELWDFRTNEELKFVVLEKDILR</sequence>
<dbReference type="InterPro" id="IPR000182">
    <property type="entry name" value="GNAT_dom"/>
</dbReference>
<dbReference type="InterPro" id="IPR051556">
    <property type="entry name" value="N-term/lysine_N-AcTrnsfr"/>
</dbReference>
<dbReference type="RefSeq" id="WP_228199771.1">
    <property type="nucleotide sequence ID" value="NZ_CP021072.1"/>
</dbReference>
<evidence type="ECO:0000313" key="5">
    <source>
        <dbReference type="Proteomes" id="UP000273809"/>
    </source>
</evidence>
<dbReference type="EMBL" id="CP032823">
    <property type="protein sequence ID" value="AYJ79576.1"/>
    <property type="molecule type" value="Genomic_DNA"/>
</dbReference>
<feature type="domain" description="N-acetyltransferase" evidence="3">
    <location>
        <begin position="13"/>
        <end position="171"/>
    </location>
</feature>
<dbReference type="CDD" id="cd04301">
    <property type="entry name" value="NAT_SF"/>
    <property type="match status" value="1"/>
</dbReference>
<proteinExistence type="predicted"/>
<dbReference type="GeneID" id="56460644"/>
<evidence type="ECO:0000256" key="2">
    <source>
        <dbReference type="ARBA" id="ARBA00023315"/>
    </source>
</evidence>
<dbReference type="Pfam" id="PF13673">
    <property type="entry name" value="Acetyltransf_10"/>
    <property type="match status" value="1"/>
</dbReference>
<evidence type="ECO:0000259" key="3">
    <source>
        <dbReference type="PROSITE" id="PS51186"/>
    </source>
</evidence>
<dbReference type="Gene3D" id="3.40.630.30">
    <property type="match status" value="1"/>
</dbReference>